<evidence type="ECO:0000313" key="2">
    <source>
        <dbReference type="EMBL" id="GAA4504663.1"/>
    </source>
</evidence>
<organism evidence="2 3">
    <name type="scientific">Actinoallomurus oryzae</name>
    <dbReference type="NCBI Taxonomy" id="502180"/>
    <lineage>
        <taxon>Bacteria</taxon>
        <taxon>Bacillati</taxon>
        <taxon>Actinomycetota</taxon>
        <taxon>Actinomycetes</taxon>
        <taxon>Streptosporangiales</taxon>
        <taxon>Thermomonosporaceae</taxon>
        <taxon>Actinoallomurus</taxon>
    </lineage>
</organism>
<keyword evidence="1" id="KW-0472">Membrane</keyword>
<reference evidence="3" key="1">
    <citation type="journal article" date="2019" name="Int. J. Syst. Evol. Microbiol.">
        <title>The Global Catalogue of Microorganisms (GCM) 10K type strain sequencing project: providing services to taxonomists for standard genome sequencing and annotation.</title>
        <authorList>
            <consortium name="The Broad Institute Genomics Platform"/>
            <consortium name="The Broad Institute Genome Sequencing Center for Infectious Disease"/>
            <person name="Wu L."/>
            <person name="Ma J."/>
        </authorList>
    </citation>
    <scope>NUCLEOTIDE SEQUENCE [LARGE SCALE GENOMIC DNA]</scope>
    <source>
        <strain evidence="3">JCM 17933</strain>
    </source>
</reference>
<feature type="transmembrane region" description="Helical" evidence="1">
    <location>
        <begin position="124"/>
        <end position="141"/>
    </location>
</feature>
<protein>
    <submittedName>
        <fullName evidence="2">Uncharacterized protein</fullName>
    </submittedName>
</protein>
<feature type="transmembrane region" description="Helical" evidence="1">
    <location>
        <begin position="147"/>
        <end position="164"/>
    </location>
</feature>
<gene>
    <name evidence="2" type="ORF">GCM10023191_059300</name>
</gene>
<name>A0ABP8QJX6_9ACTN</name>
<keyword evidence="1" id="KW-0812">Transmembrane</keyword>
<feature type="transmembrane region" description="Helical" evidence="1">
    <location>
        <begin position="46"/>
        <end position="68"/>
    </location>
</feature>
<feature type="transmembrane region" description="Helical" evidence="1">
    <location>
        <begin position="17"/>
        <end position="40"/>
    </location>
</feature>
<comment type="caution">
    <text evidence="2">The sequence shown here is derived from an EMBL/GenBank/DDBJ whole genome shotgun (WGS) entry which is preliminary data.</text>
</comment>
<dbReference type="Proteomes" id="UP001500503">
    <property type="component" value="Unassembled WGS sequence"/>
</dbReference>
<sequence length="191" mass="20797">MKSAGHADRERPDAPRWIVCAFLFAVVFTFYVALSATGVAGPYHPWSARSLVTEAAAALVMAVLGAYVGPRMAAIDERAALGIVRMEDWRVLDRAARRGEAPADVTLDGPLLAMVRRRRRSLRRARVALVVVLPIVAGLLLRPDASAVVITCLFAVLIVSVLVHNRALSRRLDRLELVLNERGPDDTGVGR</sequence>
<keyword evidence="3" id="KW-1185">Reference proteome</keyword>
<dbReference type="RefSeq" id="WP_345469375.1">
    <property type="nucleotide sequence ID" value="NZ_BAABHF010000035.1"/>
</dbReference>
<proteinExistence type="predicted"/>
<accession>A0ABP8QJX6</accession>
<evidence type="ECO:0000313" key="3">
    <source>
        <dbReference type="Proteomes" id="UP001500503"/>
    </source>
</evidence>
<evidence type="ECO:0000256" key="1">
    <source>
        <dbReference type="SAM" id="Phobius"/>
    </source>
</evidence>
<keyword evidence="1" id="KW-1133">Transmembrane helix</keyword>
<dbReference type="EMBL" id="BAABHF010000035">
    <property type="protein sequence ID" value="GAA4504663.1"/>
    <property type="molecule type" value="Genomic_DNA"/>
</dbReference>